<feature type="active site" description="Charge relay system" evidence="5">
    <location>
        <position position="528"/>
    </location>
</feature>
<name>A0ABP8D3V2_9ACTN</name>
<feature type="transmembrane region" description="Helical" evidence="7">
    <location>
        <begin position="324"/>
        <end position="345"/>
    </location>
</feature>
<dbReference type="SUPFAM" id="SSF52743">
    <property type="entry name" value="Subtilisin-like"/>
    <property type="match status" value="1"/>
</dbReference>
<feature type="transmembrane region" description="Helical" evidence="7">
    <location>
        <begin position="235"/>
        <end position="254"/>
    </location>
</feature>
<evidence type="ECO:0000313" key="10">
    <source>
        <dbReference type="Proteomes" id="UP001500620"/>
    </source>
</evidence>
<dbReference type="InterPro" id="IPR036852">
    <property type="entry name" value="Peptidase_S8/S53_dom_sf"/>
</dbReference>
<evidence type="ECO:0000256" key="1">
    <source>
        <dbReference type="ARBA" id="ARBA00011073"/>
    </source>
</evidence>
<accession>A0ABP8D3V2</accession>
<dbReference type="InterPro" id="IPR023828">
    <property type="entry name" value="Peptidase_S8_Ser-AS"/>
</dbReference>
<keyword evidence="2 5" id="KW-0645">Protease</keyword>
<feature type="active site" description="Charge relay system" evidence="5">
    <location>
        <position position="703"/>
    </location>
</feature>
<comment type="similarity">
    <text evidence="1 5">Belongs to the peptidase S8 family.</text>
</comment>
<evidence type="ECO:0000256" key="3">
    <source>
        <dbReference type="ARBA" id="ARBA00022801"/>
    </source>
</evidence>
<dbReference type="PANTHER" id="PTHR43806">
    <property type="entry name" value="PEPTIDASE S8"/>
    <property type="match status" value="1"/>
</dbReference>
<dbReference type="Proteomes" id="UP001500620">
    <property type="component" value="Unassembled WGS sequence"/>
</dbReference>
<keyword evidence="4 5" id="KW-0720">Serine protease</keyword>
<protein>
    <submittedName>
        <fullName evidence="9">S8 family serine peptidase</fullName>
    </submittedName>
</protein>
<feature type="transmembrane region" description="Helical" evidence="7">
    <location>
        <begin position="209"/>
        <end position="229"/>
    </location>
</feature>
<feature type="transmembrane region" description="Helical" evidence="7">
    <location>
        <begin position="58"/>
        <end position="82"/>
    </location>
</feature>
<keyword evidence="3 5" id="KW-0378">Hydrolase</keyword>
<dbReference type="Pfam" id="PF00082">
    <property type="entry name" value="Peptidase_S8"/>
    <property type="match status" value="1"/>
</dbReference>
<gene>
    <name evidence="9" type="ORF">GCM10022255_019790</name>
</gene>
<feature type="transmembrane region" description="Helical" evidence="7">
    <location>
        <begin position="175"/>
        <end position="197"/>
    </location>
</feature>
<feature type="active site" description="Charge relay system" evidence="5">
    <location>
        <position position="491"/>
    </location>
</feature>
<comment type="caution">
    <text evidence="9">The sequence shown here is derived from an EMBL/GenBank/DDBJ whole genome shotgun (WGS) entry which is preliminary data.</text>
</comment>
<keyword evidence="7" id="KW-0472">Membrane</keyword>
<evidence type="ECO:0000313" key="9">
    <source>
        <dbReference type="EMBL" id="GAA4246755.1"/>
    </source>
</evidence>
<dbReference type="PROSITE" id="PS51892">
    <property type="entry name" value="SUBTILASE"/>
    <property type="match status" value="1"/>
</dbReference>
<keyword evidence="7" id="KW-0812">Transmembrane</keyword>
<sequence>MVDPAFTVPSAPSRRAWGWSLALTILLGFWTVAVVVVPEAVVWLIGDTLVIEGLSMPLLIWPLVPLVALLLAGLPALLLAQLSPVRFARTAGRQWLLAFVFGVVLGFARLIPPTYHELYLAVLAALAAIAAAVHMTVTGRLERPIPPQRWVFWLSLAAGLVLLLPWLWVGSLGGAVESVLALIAALAVSWLATRPMLALTARVPTGGRAWGRVALGGLMAGVGLVPLVAGVGEPAVQLLALLCVPPVAFALAALRRLGRPSIAALLTPVLFGPLGLVDADETSLILGLRDGLFWGAVGAAAAGALALLLAIVVMVVFRRVRWHAWLAAALAAVVAVAGAAVYIGLGNPGLAGERLFVVMREQADLSGLPAITNRADRVRQTYERLVSTAERTQAPLRSALRSRHVSFTPFYLVNGIEVDAGPVARQWLASRSDVAHVLLNPHLRPLPAAAEPMHGTEAAPTETPWNLVLIGADQVWQRYTTGKGIVVGSSDSGVDGTHPALQGNFRGGDDSWLDPFGDARTPTDGNGHGTHTMATAVGARVGVAPGAQWMACENLPRNLGSMANYLTCLQFMLAPYPRGADPWHAGHPDRAPQILTNSWGCPEVEGCDTYSMRPAIDAFAAAGIFFVAAAGNTGPRCESITDPPSNYASTLTVGAVDRSRRVAGFSSRGPAPGGLTKPNVLAPGVDVLSALPGGGYGQLSGTSMATPHVAGVVALMWSANPALIGDIERTRTILATTAHPAEPTGKNCGEPADTTGAGLVDALAAVQTAVSLTSP</sequence>
<dbReference type="PANTHER" id="PTHR43806:SF67">
    <property type="entry name" value="EGF-LIKE DOMAIN-CONTAINING PROTEIN"/>
    <property type="match status" value="1"/>
</dbReference>
<dbReference type="PROSITE" id="PS00138">
    <property type="entry name" value="SUBTILASE_SER"/>
    <property type="match status" value="1"/>
</dbReference>
<feature type="transmembrane region" description="Helical" evidence="7">
    <location>
        <begin position="118"/>
        <end position="138"/>
    </location>
</feature>
<evidence type="ECO:0000256" key="2">
    <source>
        <dbReference type="ARBA" id="ARBA00022670"/>
    </source>
</evidence>
<evidence type="ECO:0000256" key="5">
    <source>
        <dbReference type="PROSITE-ProRule" id="PRU01240"/>
    </source>
</evidence>
<feature type="transmembrane region" description="Helical" evidence="7">
    <location>
        <begin position="261"/>
        <end position="279"/>
    </location>
</feature>
<feature type="transmembrane region" description="Helical" evidence="7">
    <location>
        <begin position="291"/>
        <end position="317"/>
    </location>
</feature>
<evidence type="ECO:0000256" key="7">
    <source>
        <dbReference type="SAM" id="Phobius"/>
    </source>
</evidence>
<evidence type="ECO:0000256" key="4">
    <source>
        <dbReference type="ARBA" id="ARBA00022825"/>
    </source>
</evidence>
<feature type="region of interest" description="Disordered" evidence="6">
    <location>
        <begin position="499"/>
        <end position="520"/>
    </location>
</feature>
<organism evidence="9 10">
    <name type="scientific">Dactylosporangium darangshiense</name>
    <dbReference type="NCBI Taxonomy" id="579108"/>
    <lineage>
        <taxon>Bacteria</taxon>
        <taxon>Bacillati</taxon>
        <taxon>Actinomycetota</taxon>
        <taxon>Actinomycetes</taxon>
        <taxon>Micromonosporales</taxon>
        <taxon>Micromonosporaceae</taxon>
        <taxon>Dactylosporangium</taxon>
    </lineage>
</organism>
<feature type="transmembrane region" description="Helical" evidence="7">
    <location>
        <begin position="21"/>
        <end position="46"/>
    </location>
</feature>
<dbReference type="PRINTS" id="PR00723">
    <property type="entry name" value="SUBTILISIN"/>
</dbReference>
<keyword evidence="7" id="KW-1133">Transmembrane helix</keyword>
<dbReference type="InterPro" id="IPR000209">
    <property type="entry name" value="Peptidase_S8/S53_dom"/>
</dbReference>
<dbReference type="EMBL" id="BAABAT010000004">
    <property type="protein sequence ID" value="GAA4246755.1"/>
    <property type="molecule type" value="Genomic_DNA"/>
</dbReference>
<keyword evidence="10" id="KW-1185">Reference proteome</keyword>
<feature type="transmembrane region" description="Helical" evidence="7">
    <location>
        <begin position="94"/>
        <end position="112"/>
    </location>
</feature>
<dbReference type="RefSeq" id="WP_345123636.1">
    <property type="nucleotide sequence ID" value="NZ_BAABAT010000004.1"/>
</dbReference>
<dbReference type="InterPro" id="IPR015500">
    <property type="entry name" value="Peptidase_S8_subtilisin-rel"/>
</dbReference>
<dbReference type="InterPro" id="IPR050131">
    <property type="entry name" value="Peptidase_S8_subtilisin-like"/>
</dbReference>
<dbReference type="Gene3D" id="3.40.50.200">
    <property type="entry name" value="Peptidase S8/S53 domain"/>
    <property type="match status" value="1"/>
</dbReference>
<proteinExistence type="inferred from homology"/>
<evidence type="ECO:0000256" key="6">
    <source>
        <dbReference type="SAM" id="MobiDB-lite"/>
    </source>
</evidence>
<feature type="domain" description="Peptidase S8/S53" evidence="8">
    <location>
        <begin position="482"/>
        <end position="740"/>
    </location>
</feature>
<evidence type="ECO:0000259" key="8">
    <source>
        <dbReference type="Pfam" id="PF00082"/>
    </source>
</evidence>
<reference evidence="10" key="1">
    <citation type="journal article" date="2019" name="Int. J. Syst. Evol. Microbiol.">
        <title>The Global Catalogue of Microorganisms (GCM) 10K type strain sequencing project: providing services to taxonomists for standard genome sequencing and annotation.</title>
        <authorList>
            <consortium name="The Broad Institute Genomics Platform"/>
            <consortium name="The Broad Institute Genome Sequencing Center for Infectious Disease"/>
            <person name="Wu L."/>
            <person name="Ma J."/>
        </authorList>
    </citation>
    <scope>NUCLEOTIDE SEQUENCE [LARGE SCALE GENOMIC DNA]</scope>
    <source>
        <strain evidence="10">JCM 17441</strain>
    </source>
</reference>
<feature type="transmembrane region" description="Helical" evidence="7">
    <location>
        <begin position="150"/>
        <end position="169"/>
    </location>
</feature>